<dbReference type="Pfam" id="PF00877">
    <property type="entry name" value="NLPC_P60"/>
    <property type="match status" value="1"/>
</dbReference>
<dbReference type="InterPro" id="IPR000064">
    <property type="entry name" value="NLP_P60_dom"/>
</dbReference>
<keyword evidence="8" id="KW-1185">Reference proteome</keyword>
<accession>A0A412GRK3</accession>
<organism evidence="7 8">
    <name type="scientific">Phocaeicola coprocola</name>
    <dbReference type="NCBI Taxonomy" id="310298"/>
    <lineage>
        <taxon>Bacteria</taxon>
        <taxon>Pseudomonadati</taxon>
        <taxon>Bacteroidota</taxon>
        <taxon>Bacteroidia</taxon>
        <taxon>Bacteroidales</taxon>
        <taxon>Bacteroidaceae</taxon>
        <taxon>Phocaeicola</taxon>
    </lineage>
</organism>
<dbReference type="AlphaFoldDB" id="A0A412GRK3"/>
<keyword evidence="2" id="KW-0645">Protease</keyword>
<feature type="domain" description="NlpC/P60" evidence="6">
    <location>
        <begin position="50"/>
        <end position="175"/>
    </location>
</feature>
<gene>
    <name evidence="7" type="ORF">DWY20_06710</name>
</gene>
<evidence type="ECO:0000256" key="5">
    <source>
        <dbReference type="ARBA" id="ARBA00022807"/>
    </source>
</evidence>
<dbReference type="PANTHER" id="PTHR47360:SF1">
    <property type="entry name" value="ENDOPEPTIDASE NLPC-RELATED"/>
    <property type="match status" value="1"/>
</dbReference>
<dbReference type="PROSITE" id="PS51935">
    <property type="entry name" value="NLPC_P60"/>
    <property type="match status" value="1"/>
</dbReference>
<name>A0A412GRK3_9BACT</name>
<reference evidence="7 8" key="1">
    <citation type="submission" date="2018-08" db="EMBL/GenBank/DDBJ databases">
        <title>A genome reference for cultivated species of the human gut microbiota.</title>
        <authorList>
            <person name="Zou Y."/>
            <person name="Xue W."/>
            <person name="Luo G."/>
        </authorList>
    </citation>
    <scope>NUCLEOTIDE SEQUENCE [LARGE SCALE GENOMIC DNA]</scope>
    <source>
        <strain evidence="7 8">AF24-2</strain>
    </source>
</reference>
<comment type="similarity">
    <text evidence="1">Belongs to the peptidase C40 family.</text>
</comment>
<comment type="caution">
    <text evidence="7">The sequence shown here is derived from an EMBL/GenBank/DDBJ whole genome shotgun (WGS) entry which is preliminary data.</text>
</comment>
<dbReference type="InterPro" id="IPR038765">
    <property type="entry name" value="Papain-like_cys_pep_sf"/>
</dbReference>
<dbReference type="GO" id="GO:0006508">
    <property type="term" value="P:proteolysis"/>
    <property type="evidence" value="ECO:0007669"/>
    <property type="project" value="UniProtKB-KW"/>
</dbReference>
<sequence length="177" mass="20560">MHQTRYTIRLICLIGLLGTLLFSSCGTRAPRYDYRELAQAAIRLDMDIAMEDNHRLYIESSRWIGVPYRTGGNTMRGVDCSGLTYNVYKKVYHKHLKRNSDDQRKENCRKVSKGKLQEGDLVFFHNGKNKRTATHVGIYLKDNRFIHASTSRGVIVSRLDEPYYRRVWMQGGRVKGL</sequence>
<dbReference type="Proteomes" id="UP000285864">
    <property type="component" value="Unassembled WGS sequence"/>
</dbReference>
<dbReference type="PANTHER" id="PTHR47360">
    <property type="entry name" value="MUREIN DD-ENDOPEPTIDASE MEPS/MUREIN LD-CARBOXYPEPTIDASE"/>
    <property type="match status" value="1"/>
</dbReference>
<evidence type="ECO:0000313" key="8">
    <source>
        <dbReference type="Proteomes" id="UP000285864"/>
    </source>
</evidence>
<dbReference type="SUPFAM" id="SSF54001">
    <property type="entry name" value="Cysteine proteinases"/>
    <property type="match status" value="1"/>
</dbReference>
<keyword evidence="4" id="KW-0378">Hydrolase</keyword>
<evidence type="ECO:0000256" key="2">
    <source>
        <dbReference type="ARBA" id="ARBA00022670"/>
    </source>
</evidence>
<dbReference type="Gene3D" id="3.90.1720.10">
    <property type="entry name" value="endopeptidase domain like (from Nostoc punctiforme)"/>
    <property type="match status" value="1"/>
</dbReference>
<evidence type="ECO:0000256" key="3">
    <source>
        <dbReference type="ARBA" id="ARBA00022729"/>
    </source>
</evidence>
<keyword evidence="5" id="KW-0788">Thiol protease</keyword>
<proteinExistence type="inferred from homology"/>
<keyword evidence="3" id="KW-0732">Signal</keyword>
<protein>
    <submittedName>
        <fullName evidence="7">NlpC/P60 family protein</fullName>
    </submittedName>
</protein>
<dbReference type="GO" id="GO:0008234">
    <property type="term" value="F:cysteine-type peptidase activity"/>
    <property type="evidence" value="ECO:0007669"/>
    <property type="project" value="UniProtKB-KW"/>
</dbReference>
<evidence type="ECO:0000259" key="6">
    <source>
        <dbReference type="PROSITE" id="PS51935"/>
    </source>
</evidence>
<dbReference type="RefSeq" id="WP_118484044.1">
    <property type="nucleotide sequence ID" value="NZ_QRUU01000022.1"/>
</dbReference>
<dbReference type="EMBL" id="QRUU01000022">
    <property type="protein sequence ID" value="RGR97447.1"/>
    <property type="molecule type" value="Genomic_DNA"/>
</dbReference>
<evidence type="ECO:0000256" key="1">
    <source>
        <dbReference type="ARBA" id="ARBA00007074"/>
    </source>
</evidence>
<dbReference type="PROSITE" id="PS51257">
    <property type="entry name" value="PROKAR_LIPOPROTEIN"/>
    <property type="match status" value="1"/>
</dbReference>
<dbReference type="InterPro" id="IPR052062">
    <property type="entry name" value="Murein_DD/LD_carboxypeptidase"/>
</dbReference>
<evidence type="ECO:0000313" key="7">
    <source>
        <dbReference type="EMBL" id="RGR97447.1"/>
    </source>
</evidence>
<evidence type="ECO:0000256" key="4">
    <source>
        <dbReference type="ARBA" id="ARBA00022801"/>
    </source>
</evidence>